<evidence type="ECO:0000313" key="2">
    <source>
        <dbReference type="Proteomes" id="UP000005850"/>
    </source>
</evidence>
<dbReference type="KEGG" id="blr:BRLA_c023090"/>
<name>A0A075RAR5_BRELA</name>
<protein>
    <submittedName>
        <fullName evidence="1">Uncharacterized protein</fullName>
    </submittedName>
</protein>
<keyword evidence="2" id="KW-1185">Reference proteome</keyword>
<proteinExistence type="predicted"/>
<gene>
    <name evidence="1" type="ORF">BRLA_c023090</name>
</gene>
<dbReference type="Proteomes" id="UP000005850">
    <property type="component" value="Chromosome"/>
</dbReference>
<dbReference type="AlphaFoldDB" id="A0A075RAR5"/>
<dbReference type="STRING" id="1042163.BRLA_c023090"/>
<evidence type="ECO:0000313" key="1">
    <source>
        <dbReference type="EMBL" id="AIG26630.1"/>
    </source>
</evidence>
<organism evidence="1 2">
    <name type="scientific">Brevibacillus laterosporus LMG 15441</name>
    <dbReference type="NCBI Taxonomy" id="1042163"/>
    <lineage>
        <taxon>Bacteria</taxon>
        <taxon>Bacillati</taxon>
        <taxon>Bacillota</taxon>
        <taxon>Bacilli</taxon>
        <taxon>Bacillales</taxon>
        <taxon>Paenibacillaceae</taxon>
        <taxon>Brevibacillus</taxon>
    </lineage>
</organism>
<reference evidence="1 2" key="1">
    <citation type="journal article" date="2011" name="J. Bacteriol.">
        <title>Genome sequence of Brevibacillus laterosporus LMG 15441, a pathogen of invertebrates.</title>
        <authorList>
            <person name="Djukic M."/>
            <person name="Poehlein A."/>
            <person name="Thurmer A."/>
            <person name="Daniel R."/>
        </authorList>
    </citation>
    <scope>NUCLEOTIDE SEQUENCE [LARGE SCALE GENOMIC DNA]</scope>
    <source>
        <strain evidence="1 2">LMG 15441</strain>
    </source>
</reference>
<dbReference type="HOGENOM" id="CLU_3325351_0_0_9"/>
<sequence length="38" mass="4297">MKKITEIEAIKNLEGNFFKLFKNKAPFSDLKVEGGLTP</sequence>
<accession>A0A075RAR5</accession>
<dbReference type="EMBL" id="CP007806">
    <property type="protein sequence ID" value="AIG26630.1"/>
    <property type="molecule type" value="Genomic_DNA"/>
</dbReference>